<feature type="domain" description="Cytochrome c" evidence="7">
    <location>
        <begin position="204"/>
        <end position="260"/>
    </location>
</feature>
<feature type="non-terminal residue" evidence="8">
    <location>
        <position position="1"/>
    </location>
</feature>
<accession>X0W053</accession>
<dbReference type="InterPro" id="IPR050845">
    <property type="entry name" value="Cu-binding_ET"/>
</dbReference>
<keyword evidence="3" id="KW-0479">Metal-binding</keyword>
<keyword evidence="2" id="KW-0349">Heme</keyword>
<evidence type="ECO:0000256" key="3">
    <source>
        <dbReference type="ARBA" id="ARBA00022723"/>
    </source>
</evidence>
<dbReference type="Pfam" id="PF00127">
    <property type="entry name" value="Copper-bind"/>
    <property type="match status" value="1"/>
</dbReference>
<dbReference type="PROSITE" id="PS00196">
    <property type="entry name" value="COPPER_BLUE"/>
    <property type="match status" value="1"/>
</dbReference>
<evidence type="ECO:0000256" key="4">
    <source>
        <dbReference type="ARBA" id="ARBA00022982"/>
    </source>
</evidence>
<name>X0W053_9ZZZZ</name>
<dbReference type="Pfam" id="PF00034">
    <property type="entry name" value="Cytochrom_C"/>
    <property type="match status" value="1"/>
</dbReference>
<dbReference type="InterPro" id="IPR008972">
    <property type="entry name" value="Cupredoxin"/>
</dbReference>
<evidence type="ECO:0000313" key="8">
    <source>
        <dbReference type="EMBL" id="GAG16737.1"/>
    </source>
</evidence>
<dbReference type="SUPFAM" id="SSF46626">
    <property type="entry name" value="Cytochrome c"/>
    <property type="match status" value="1"/>
</dbReference>
<gene>
    <name evidence="8" type="ORF">S01H1_50635</name>
</gene>
<reference evidence="8" key="1">
    <citation type="journal article" date="2014" name="Front. Microbiol.">
        <title>High frequency of phylogenetically diverse reductive dehalogenase-homologous genes in deep subseafloor sedimentary metagenomes.</title>
        <authorList>
            <person name="Kawai M."/>
            <person name="Futagami T."/>
            <person name="Toyoda A."/>
            <person name="Takaki Y."/>
            <person name="Nishi S."/>
            <person name="Hori S."/>
            <person name="Arai W."/>
            <person name="Tsubouchi T."/>
            <person name="Morono Y."/>
            <person name="Uchiyama I."/>
            <person name="Ito T."/>
            <person name="Fujiyama A."/>
            <person name="Inagaki F."/>
            <person name="Takami H."/>
        </authorList>
    </citation>
    <scope>NUCLEOTIDE SEQUENCE</scope>
    <source>
        <strain evidence="8">Expedition CK06-06</strain>
    </source>
</reference>
<evidence type="ECO:0000256" key="6">
    <source>
        <dbReference type="ARBA" id="ARBA00023008"/>
    </source>
</evidence>
<dbReference type="Gene3D" id="1.10.760.10">
    <property type="entry name" value="Cytochrome c-like domain"/>
    <property type="match status" value="1"/>
</dbReference>
<keyword evidence="4" id="KW-0249">Electron transport</keyword>
<dbReference type="EMBL" id="BARS01032632">
    <property type="protein sequence ID" value="GAG16737.1"/>
    <property type="molecule type" value="Genomic_DNA"/>
</dbReference>
<dbReference type="PANTHER" id="PTHR38439:SF2">
    <property type="entry name" value="OUTER MEMBRANE PROTEIN H.8"/>
    <property type="match status" value="1"/>
</dbReference>
<dbReference type="GO" id="GO:0005507">
    <property type="term" value="F:copper ion binding"/>
    <property type="evidence" value="ECO:0007669"/>
    <property type="project" value="InterPro"/>
</dbReference>
<dbReference type="Gene3D" id="2.60.40.420">
    <property type="entry name" value="Cupredoxins - blue copper proteins"/>
    <property type="match status" value="1"/>
</dbReference>
<dbReference type="PROSITE" id="PS51007">
    <property type="entry name" value="CYTC"/>
    <property type="match status" value="1"/>
</dbReference>
<sequence>DAIALSKSLSTKLSPELARGVQQRLDNLDVRVIAIGTVSHRMIYDKELIAVQAGKPVEFRFSNTDAMPHNFAIVKPGSLQEVGELAEATGRDADAMERHFIPKSDKVLLSSKLLQPGESQALSYDAPLEAGVYPYVCTYPGHWRRMYGALYVVENLEEYQADSEAYLAKVKLPIKDELLKMNTRSHQWTFDELVAEVKQLPAGRSWEVGKELFKVATCVGCHKLDGEGSVFGPDLVKLEDKKQTPEAILRSILEPSKEID</sequence>
<dbReference type="SUPFAM" id="SSF49503">
    <property type="entry name" value="Cupredoxins"/>
    <property type="match status" value="1"/>
</dbReference>
<evidence type="ECO:0000256" key="2">
    <source>
        <dbReference type="ARBA" id="ARBA00022617"/>
    </source>
</evidence>
<proteinExistence type="predicted"/>
<dbReference type="GO" id="GO:0020037">
    <property type="term" value="F:heme binding"/>
    <property type="evidence" value="ECO:0007669"/>
    <property type="project" value="InterPro"/>
</dbReference>
<dbReference type="AlphaFoldDB" id="X0W053"/>
<dbReference type="GO" id="GO:0009055">
    <property type="term" value="F:electron transfer activity"/>
    <property type="evidence" value="ECO:0007669"/>
    <property type="project" value="InterPro"/>
</dbReference>
<feature type="non-terminal residue" evidence="8">
    <location>
        <position position="260"/>
    </location>
</feature>
<dbReference type="InterPro" id="IPR009056">
    <property type="entry name" value="Cyt_c-like_dom"/>
</dbReference>
<keyword evidence="6" id="KW-0186">Copper</keyword>
<protein>
    <recommendedName>
        <fullName evidence="7">Cytochrome c domain-containing protein</fullName>
    </recommendedName>
</protein>
<organism evidence="8">
    <name type="scientific">marine sediment metagenome</name>
    <dbReference type="NCBI Taxonomy" id="412755"/>
    <lineage>
        <taxon>unclassified sequences</taxon>
        <taxon>metagenomes</taxon>
        <taxon>ecological metagenomes</taxon>
    </lineage>
</organism>
<keyword evidence="1" id="KW-0813">Transport</keyword>
<keyword evidence="5" id="KW-0408">Iron</keyword>
<evidence type="ECO:0000259" key="7">
    <source>
        <dbReference type="PROSITE" id="PS51007"/>
    </source>
</evidence>
<evidence type="ECO:0000256" key="1">
    <source>
        <dbReference type="ARBA" id="ARBA00022448"/>
    </source>
</evidence>
<dbReference type="InterPro" id="IPR000923">
    <property type="entry name" value="BlueCu_1"/>
</dbReference>
<dbReference type="CDD" id="cd04233">
    <property type="entry name" value="Auracyanin"/>
    <property type="match status" value="1"/>
</dbReference>
<comment type="caution">
    <text evidence="8">The sequence shown here is derived from an EMBL/GenBank/DDBJ whole genome shotgun (WGS) entry which is preliminary data.</text>
</comment>
<dbReference type="PANTHER" id="PTHR38439">
    <property type="entry name" value="AURACYANIN-B"/>
    <property type="match status" value="1"/>
</dbReference>
<evidence type="ECO:0000256" key="5">
    <source>
        <dbReference type="ARBA" id="ARBA00023004"/>
    </source>
</evidence>
<dbReference type="InterPro" id="IPR028871">
    <property type="entry name" value="BlueCu_1_BS"/>
</dbReference>
<dbReference type="InterPro" id="IPR036909">
    <property type="entry name" value="Cyt_c-like_dom_sf"/>
</dbReference>